<evidence type="ECO:0000313" key="2">
    <source>
        <dbReference type="EMBL" id="PZG00184.1"/>
    </source>
</evidence>
<keyword evidence="3" id="KW-1185">Reference proteome</keyword>
<gene>
    <name evidence="2" type="ORF">C1I93_03285</name>
</gene>
<dbReference type="EMBL" id="POTX01000012">
    <property type="protein sequence ID" value="PZG00184.1"/>
    <property type="molecule type" value="Genomic_DNA"/>
</dbReference>
<dbReference type="AlphaFoldDB" id="A0A2W2E5K8"/>
<accession>A0A2W2E5K8</accession>
<dbReference type="Gene3D" id="3.40.50.720">
    <property type="entry name" value="NAD(P)-binding Rossmann-like Domain"/>
    <property type="match status" value="1"/>
</dbReference>
<proteinExistence type="predicted"/>
<protein>
    <submittedName>
        <fullName evidence="2">Alcohol dehydrogenase</fullName>
    </submittedName>
</protein>
<evidence type="ECO:0000313" key="3">
    <source>
        <dbReference type="Proteomes" id="UP000248627"/>
    </source>
</evidence>
<dbReference type="SMART" id="SM00829">
    <property type="entry name" value="PKS_ER"/>
    <property type="match status" value="1"/>
</dbReference>
<organism evidence="2 3">
    <name type="scientific">Micromonospora endophytica</name>
    <dbReference type="NCBI Taxonomy" id="515350"/>
    <lineage>
        <taxon>Bacteria</taxon>
        <taxon>Bacillati</taxon>
        <taxon>Actinomycetota</taxon>
        <taxon>Actinomycetes</taxon>
        <taxon>Micromonosporales</taxon>
        <taxon>Micromonosporaceae</taxon>
        <taxon>Micromonospora</taxon>
    </lineage>
</organism>
<dbReference type="InterPro" id="IPR036291">
    <property type="entry name" value="NAD(P)-bd_dom_sf"/>
</dbReference>
<dbReference type="PANTHER" id="PTHR11695:SF294">
    <property type="entry name" value="RETICULON-4-INTERACTING PROTEIN 1, MITOCHONDRIAL"/>
    <property type="match status" value="1"/>
</dbReference>
<dbReference type="Pfam" id="PF13602">
    <property type="entry name" value="ADH_zinc_N_2"/>
    <property type="match status" value="1"/>
</dbReference>
<evidence type="ECO:0000259" key="1">
    <source>
        <dbReference type="SMART" id="SM00829"/>
    </source>
</evidence>
<dbReference type="InterPro" id="IPR020843">
    <property type="entry name" value="ER"/>
</dbReference>
<dbReference type="GO" id="GO:0016491">
    <property type="term" value="F:oxidoreductase activity"/>
    <property type="evidence" value="ECO:0007669"/>
    <property type="project" value="InterPro"/>
</dbReference>
<dbReference type="RefSeq" id="WP_111241708.1">
    <property type="nucleotide sequence ID" value="NZ_AP023358.1"/>
</dbReference>
<dbReference type="SUPFAM" id="SSF51735">
    <property type="entry name" value="NAD(P)-binding Rossmann-fold domains"/>
    <property type="match status" value="1"/>
</dbReference>
<name>A0A2W2E5K8_9ACTN</name>
<dbReference type="Gene3D" id="3.90.180.10">
    <property type="entry name" value="Medium-chain alcohol dehydrogenases, catalytic domain"/>
    <property type="match status" value="1"/>
</dbReference>
<dbReference type="InterPro" id="IPR013154">
    <property type="entry name" value="ADH-like_N"/>
</dbReference>
<sequence>MRAAVTDRYGAPEVVRVAEVARPRPRTGQVLVRVRAAAVTSADSRIRGARFPAGFGVPARLMFGVRRPRRGILGGSFSGVVDQLGPGVGGLAPGDEVCGMTGVALGAHAEYVAVRADRLARKPTQVTHEQAAGLLFGGSTALFFLRDKANVGPGTSVLVNGASGAIGTNAVQLARHLGATVTAVTSTANHALASRLGAERVIDYADGGLAASTERFDVVLDAVGNLSIDSGRRLLRTGGRLLLVVASLGQTIRARGDVVAGAAPERVADFEFLLRLVARDEITVVLDQAHDLDGIVEAHRRVDTGHKVGNIVVRP</sequence>
<dbReference type="Proteomes" id="UP000248627">
    <property type="component" value="Unassembled WGS sequence"/>
</dbReference>
<dbReference type="SUPFAM" id="SSF50129">
    <property type="entry name" value="GroES-like"/>
    <property type="match status" value="1"/>
</dbReference>
<dbReference type="Pfam" id="PF08240">
    <property type="entry name" value="ADH_N"/>
    <property type="match status" value="1"/>
</dbReference>
<dbReference type="PANTHER" id="PTHR11695">
    <property type="entry name" value="ALCOHOL DEHYDROGENASE RELATED"/>
    <property type="match status" value="1"/>
</dbReference>
<feature type="domain" description="Enoyl reductase (ER)" evidence="1">
    <location>
        <begin position="10"/>
        <end position="313"/>
    </location>
</feature>
<reference evidence="2 3" key="1">
    <citation type="submission" date="2018-01" db="EMBL/GenBank/DDBJ databases">
        <title>Draft genome sequence of Jishengella endophytica.</title>
        <authorList>
            <person name="Sahin N."/>
            <person name="Ay H."/>
            <person name="Saygin H."/>
        </authorList>
    </citation>
    <scope>NUCLEOTIDE SEQUENCE [LARGE SCALE GENOMIC DNA]</scope>
    <source>
        <strain evidence="2 3">DSM 45430</strain>
    </source>
</reference>
<dbReference type="InterPro" id="IPR050700">
    <property type="entry name" value="YIM1/Zinc_Alcohol_DH_Fams"/>
</dbReference>
<dbReference type="OrthoDB" id="3727682at2"/>
<dbReference type="InterPro" id="IPR011032">
    <property type="entry name" value="GroES-like_sf"/>
</dbReference>
<comment type="caution">
    <text evidence="2">The sequence shown here is derived from an EMBL/GenBank/DDBJ whole genome shotgun (WGS) entry which is preliminary data.</text>
</comment>
<dbReference type="CDD" id="cd08267">
    <property type="entry name" value="MDR1"/>
    <property type="match status" value="1"/>
</dbReference>